<dbReference type="AlphaFoldDB" id="A0A7U7J160"/>
<reference evidence="1 2" key="2">
    <citation type="journal article" date="2014" name="PLoS ONE">
        <title>Evolution of mitochondria reconstructed from the energy metabolism of living bacteria.</title>
        <authorList>
            <person name="Degli Esposti M."/>
            <person name="Chouaia B."/>
            <person name="Comandatore F."/>
            <person name="Crotti E."/>
            <person name="Sassera D."/>
            <person name="Lievens P.M."/>
            <person name="Daffonchio D."/>
            <person name="Bandi C."/>
        </authorList>
    </citation>
    <scope>NUCLEOTIDE SEQUENCE [LARGE SCALE GENOMIC DNA]</scope>
    <source>
        <strain evidence="2">AM169</strain>
    </source>
</reference>
<organism evidence="1 2">
    <name type="scientific">Parasaccharibacter apium</name>
    <dbReference type="NCBI Taxonomy" id="1510841"/>
    <lineage>
        <taxon>Bacteria</taxon>
        <taxon>Pseudomonadati</taxon>
        <taxon>Pseudomonadota</taxon>
        <taxon>Alphaproteobacteria</taxon>
        <taxon>Acetobacterales</taxon>
        <taxon>Acetobacteraceae</taxon>
        <taxon>Parasaccharibacter</taxon>
    </lineage>
</organism>
<protein>
    <submittedName>
        <fullName evidence="1">Uncharacterized protein</fullName>
    </submittedName>
</protein>
<name>A0A7U7J160_9PROT</name>
<gene>
    <name evidence="1" type="ORF">SACS_1123</name>
</gene>
<dbReference type="Proteomes" id="UP000027590">
    <property type="component" value="Unassembled WGS sequence"/>
</dbReference>
<dbReference type="EMBL" id="CBLY010000006">
    <property type="protein sequence ID" value="CDG33861.1"/>
    <property type="molecule type" value="Genomic_DNA"/>
</dbReference>
<sequence>MWSQATQALHGISDFTSSKLFLPKHDEKGCGLVKHGANGTVSSINPAFFQKIISW</sequence>
<evidence type="ECO:0000313" key="2">
    <source>
        <dbReference type="Proteomes" id="UP000027590"/>
    </source>
</evidence>
<evidence type="ECO:0000313" key="1">
    <source>
        <dbReference type="EMBL" id="CDG33861.1"/>
    </source>
</evidence>
<comment type="caution">
    <text evidence="1">The sequence shown here is derived from an EMBL/GenBank/DDBJ whole genome shotgun (WGS) entry which is preliminary data.</text>
</comment>
<proteinExistence type="predicted"/>
<reference evidence="1 2" key="1">
    <citation type="journal article" date="2014" name="Genome Biol. Evol.">
        <title>Acetic acid bacteria genomes reveal functional traits for adaptation to life in insect guts.</title>
        <authorList>
            <person name="Chouaia B."/>
            <person name="Gaiarsa S."/>
            <person name="Crotti E."/>
            <person name="Comandatore F."/>
            <person name="Degli Esposti M."/>
            <person name="Ricci I."/>
            <person name="Alma A."/>
            <person name="Favia G."/>
            <person name="Bandi C."/>
            <person name="Daffonchio D."/>
        </authorList>
    </citation>
    <scope>NUCLEOTIDE SEQUENCE [LARGE SCALE GENOMIC DNA]</scope>
    <source>
        <strain evidence="2">AM169</strain>
    </source>
</reference>
<accession>A0A7U7J160</accession>